<dbReference type="RefSeq" id="WP_092334215.1">
    <property type="nucleotide sequence ID" value="NZ_FNCP01000016.1"/>
</dbReference>
<keyword evidence="5" id="KW-0479">Metal-binding</keyword>
<dbReference type="GO" id="GO:0051539">
    <property type="term" value="F:4 iron, 4 sulfur cluster binding"/>
    <property type="evidence" value="ECO:0007669"/>
    <property type="project" value="UniProtKB-KW"/>
</dbReference>
<protein>
    <recommendedName>
        <fullName evidence="3">Ferredoxin</fullName>
    </recommendedName>
</protein>
<dbReference type="STRING" id="1121419.SAMN05443529_11644"/>
<keyword evidence="10" id="KW-1185">Reference proteome</keyword>
<feature type="domain" description="4Fe-4S ferredoxin-type" evidence="8">
    <location>
        <begin position="57"/>
        <end position="86"/>
    </location>
</feature>
<keyword evidence="4" id="KW-0004">4Fe-4S</keyword>
<dbReference type="OrthoDB" id="5421405at2"/>
<evidence type="ECO:0000256" key="2">
    <source>
        <dbReference type="ARBA" id="ARBA00003532"/>
    </source>
</evidence>
<evidence type="ECO:0000259" key="8">
    <source>
        <dbReference type="PROSITE" id="PS51379"/>
    </source>
</evidence>
<reference evidence="10" key="1">
    <citation type="submission" date="2016-10" db="EMBL/GenBank/DDBJ databases">
        <authorList>
            <person name="Varghese N."/>
            <person name="Submissions S."/>
        </authorList>
    </citation>
    <scope>NUCLEOTIDE SEQUENCE [LARGE SCALE GENOMIC DNA]</scope>
    <source>
        <strain evidence="10">DSM 8344</strain>
    </source>
</reference>
<evidence type="ECO:0000256" key="3">
    <source>
        <dbReference type="ARBA" id="ARBA00013529"/>
    </source>
</evidence>
<evidence type="ECO:0000256" key="7">
    <source>
        <dbReference type="ARBA" id="ARBA00023014"/>
    </source>
</evidence>
<evidence type="ECO:0000313" key="10">
    <source>
        <dbReference type="Proteomes" id="UP000198656"/>
    </source>
</evidence>
<keyword evidence="7" id="KW-0411">Iron-sulfur</keyword>
<evidence type="ECO:0000256" key="6">
    <source>
        <dbReference type="ARBA" id="ARBA00023004"/>
    </source>
</evidence>
<dbReference type="Proteomes" id="UP000198656">
    <property type="component" value="Unassembled WGS sequence"/>
</dbReference>
<accession>A0A1G8E3K5</accession>
<dbReference type="EMBL" id="FNCP01000016">
    <property type="protein sequence ID" value="SDH64532.1"/>
    <property type="molecule type" value="Genomic_DNA"/>
</dbReference>
<evidence type="ECO:0000256" key="4">
    <source>
        <dbReference type="ARBA" id="ARBA00022485"/>
    </source>
</evidence>
<dbReference type="Pfam" id="PF13187">
    <property type="entry name" value="Fer4_9"/>
    <property type="match status" value="1"/>
</dbReference>
<keyword evidence="6" id="KW-0408">Iron</keyword>
<dbReference type="PANTHER" id="PTHR24960">
    <property type="entry name" value="PHOTOSYSTEM I IRON-SULFUR CENTER-RELATED"/>
    <property type="match status" value="1"/>
</dbReference>
<dbReference type="GO" id="GO:0046872">
    <property type="term" value="F:metal ion binding"/>
    <property type="evidence" value="ECO:0007669"/>
    <property type="project" value="UniProtKB-KW"/>
</dbReference>
<dbReference type="SUPFAM" id="SSF54862">
    <property type="entry name" value="4Fe-4S ferredoxins"/>
    <property type="match status" value="1"/>
</dbReference>
<sequence length="94" mass="10758">MLKNILSRLTKNAEEKPKTNPVTALYQYQINAEECRSCDRCRKVCKVGAISGERGQAAYVIDEEKCIKCGTCVKWCKYKAIQRLDINKDRPLTD</sequence>
<feature type="domain" description="4Fe-4S ferredoxin-type" evidence="8">
    <location>
        <begin position="26"/>
        <end position="55"/>
    </location>
</feature>
<evidence type="ECO:0000256" key="5">
    <source>
        <dbReference type="ARBA" id="ARBA00022723"/>
    </source>
</evidence>
<comment type="cofactor">
    <cofactor evidence="1">
        <name>[4Fe-4S] cluster</name>
        <dbReference type="ChEBI" id="CHEBI:49883"/>
    </cofactor>
</comment>
<evidence type="ECO:0000256" key="1">
    <source>
        <dbReference type="ARBA" id="ARBA00001966"/>
    </source>
</evidence>
<name>A0A1G8E3K5_9FIRM</name>
<dbReference type="PANTHER" id="PTHR24960:SF79">
    <property type="entry name" value="PHOTOSYSTEM I IRON-SULFUR CENTER"/>
    <property type="match status" value="1"/>
</dbReference>
<organism evidence="9 10">
    <name type="scientific">Desulfosporosinus hippei DSM 8344</name>
    <dbReference type="NCBI Taxonomy" id="1121419"/>
    <lineage>
        <taxon>Bacteria</taxon>
        <taxon>Bacillati</taxon>
        <taxon>Bacillota</taxon>
        <taxon>Clostridia</taxon>
        <taxon>Eubacteriales</taxon>
        <taxon>Desulfitobacteriaceae</taxon>
        <taxon>Desulfosporosinus</taxon>
    </lineage>
</organism>
<gene>
    <name evidence="9" type="ORF">SAMN05443529_11644</name>
</gene>
<dbReference type="InterPro" id="IPR017896">
    <property type="entry name" value="4Fe4S_Fe-S-bd"/>
</dbReference>
<proteinExistence type="predicted"/>
<dbReference type="Gene3D" id="3.30.70.20">
    <property type="match status" value="2"/>
</dbReference>
<comment type="function">
    <text evidence="2">Ferredoxins are iron-sulfur proteins that transfer electrons in a wide variety of metabolic reactions.</text>
</comment>
<evidence type="ECO:0000313" key="9">
    <source>
        <dbReference type="EMBL" id="SDH64532.1"/>
    </source>
</evidence>
<dbReference type="AlphaFoldDB" id="A0A1G8E3K5"/>
<dbReference type="InterPro" id="IPR050157">
    <property type="entry name" value="PSI_iron-sulfur_center"/>
</dbReference>
<dbReference type="PROSITE" id="PS51379">
    <property type="entry name" value="4FE4S_FER_2"/>
    <property type="match status" value="2"/>
</dbReference>